<dbReference type="KEGG" id="phy:AJ81_00470"/>
<comment type="similarity">
    <text evidence="1 6">Belongs to the acylphosphatase family.</text>
</comment>
<comment type="catalytic activity">
    <reaction evidence="3 4 5">
        <text>an acyl phosphate + H2O = a carboxylate + phosphate + H(+)</text>
        <dbReference type="Rhea" id="RHEA:14965"/>
        <dbReference type="ChEBI" id="CHEBI:15377"/>
        <dbReference type="ChEBI" id="CHEBI:15378"/>
        <dbReference type="ChEBI" id="CHEBI:29067"/>
        <dbReference type="ChEBI" id="CHEBI:43474"/>
        <dbReference type="ChEBI" id="CHEBI:59918"/>
        <dbReference type="EC" id="3.6.1.7"/>
    </reaction>
</comment>
<dbReference type="OrthoDB" id="9808093at2"/>
<sequence length="89" mass="10145">MKAVFVKVFGHVQGVGFRYFTYRVAKRLNVTGYVRNAEDGTVEIHAEGEEKILERFLDEVSRGPTMAIVTDVRVEEVPVQGFRSFDIVH</sequence>
<protein>
    <recommendedName>
        <fullName evidence="2 4">Acylphosphatase</fullName>
        <ecNumber evidence="2 4">3.6.1.7</ecNumber>
    </recommendedName>
</protein>
<evidence type="ECO:0000256" key="6">
    <source>
        <dbReference type="RuleBase" id="RU004168"/>
    </source>
</evidence>
<dbReference type="InterPro" id="IPR036046">
    <property type="entry name" value="Acylphosphatase-like_dom_sf"/>
</dbReference>
<evidence type="ECO:0000313" key="9">
    <source>
        <dbReference type="Proteomes" id="UP000077469"/>
    </source>
</evidence>
<dbReference type="PaxDb" id="1123384-AJ81_00470"/>
<dbReference type="InterPro" id="IPR017968">
    <property type="entry name" value="Acylphosphatase_CS"/>
</dbReference>
<dbReference type="RefSeq" id="WP_031503054.1">
    <property type="nucleotide sequence ID" value="NC_022795.1"/>
</dbReference>
<dbReference type="PATRIC" id="fig|1123384.7.peg.88"/>
<organism evidence="8 9">
    <name type="scientific">Pseudothermotoga hypogea DSM 11164 = NBRC 106472</name>
    <dbReference type="NCBI Taxonomy" id="1123384"/>
    <lineage>
        <taxon>Bacteria</taxon>
        <taxon>Thermotogati</taxon>
        <taxon>Thermotogota</taxon>
        <taxon>Thermotogae</taxon>
        <taxon>Thermotogales</taxon>
        <taxon>Thermotogaceae</taxon>
        <taxon>Pseudothermotoga</taxon>
    </lineage>
</organism>
<dbReference type="PANTHER" id="PTHR47268">
    <property type="entry name" value="ACYLPHOSPHATASE"/>
    <property type="match status" value="1"/>
</dbReference>
<dbReference type="PRINTS" id="PR00112">
    <property type="entry name" value="ACYLPHPHTASE"/>
</dbReference>
<name>A0A0X1KNW8_9THEM</name>
<dbReference type="PROSITE" id="PS00151">
    <property type="entry name" value="ACYLPHOSPHATASE_2"/>
    <property type="match status" value="1"/>
</dbReference>
<dbReference type="GO" id="GO:0003998">
    <property type="term" value="F:acylphosphatase activity"/>
    <property type="evidence" value="ECO:0007669"/>
    <property type="project" value="UniProtKB-EC"/>
</dbReference>
<dbReference type="EMBL" id="CP007141">
    <property type="protein sequence ID" value="AJC72914.1"/>
    <property type="molecule type" value="Genomic_DNA"/>
</dbReference>
<accession>A0A0X1KNW8</accession>
<dbReference type="Gene3D" id="3.30.70.100">
    <property type="match status" value="1"/>
</dbReference>
<feature type="active site" evidence="4">
    <location>
        <position position="18"/>
    </location>
</feature>
<dbReference type="Proteomes" id="UP000077469">
    <property type="component" value="Chromosome"/>
</dbReference>
<dbReference type="SUPFAM" id="SSF54975">
    <property type="entry name" value="Acylphosphatase/BLUF domain-like"/>
    <property type="match status" value="1"/>
</dbReference>
<dbReference type="InterPro" id="IPR001792">
    <property type="entry name" value="Acylphosphatase-like_dom"/>
</dbReference>
<gene>
    <name evidence="8" type="ORF">AJ81_00470</name>
</gene>
<dbReference type="PROSITE" id="PS51160">
    <property type="entry name" value="ACYLPHOSPHATASE_3"/>
    <property type="match status" value="1"/>
</dbReference>
<dbReference type="InterPro" id="IPR020456">
    <property type="entry name" value="Acylphosphatase"/>
</dbReference>
<evidence type="ECO:0000256" key="2">
    <source>
        <dbReference type="ARBA" id="ARBA00012150"/>
    </source>
</evidence>
<dbReference type="STRING" id="1123384.AJ81_00470"/>
<dbReference type="EC" id="3.6.1.7" evidence="2 4"/>
<evidence type="ECO:0000256" key="5">
    <source>
        <dbReference type="RuleBase" id="RU000553"/>
    </source>
</evidence>
<feature type="domain" description="Acylphosphatase-like" evidence="7">
    <location>
        <begin position="3"/>
        <end position="89"/>
    </location>
</feature>
<evidence type="ECO:0000256" key="1">
    <source>
        <dbReference type="ARBA" id="ARBA00005614"/>
    </source>
</evidence>
<dbReference type="PROSITE" id="PS00150">
    <property type="entry name" value="ACYLPHOSPHATASE_1"/>
    <property type="match status" value="1"/>
</dbReference>
<keyword evidence="4 5" id="KW-0378">Hydrolase</keyword>
<dbReference type="AlphaFoldDB" id="A0A0X1KNW8"/>
<dbReference type="Pfam" id="PF00708">
    <property type="entry name" value="Acylphosphatase"/>
    <property type="match status" value="1"/>
</dbReference>
<evidence type="ECO:0000256" key="4">
    <source>
        <dbReference type="PROSITE-ProRule" id="PRU00520"/>
    </source>
</evidence>
<evidence type="ECO:0000313" key="8">
    <source>
        <dbReference type="EMBL" id="AJC72914.1"/>
    </source>
</evidence>
<keyword evidence="9" id="KW-1185">Reference proteome</keyword>
<feature type="active site" evidence="4">
    <location>
        <position position="36"/>
    </location>
</feature>
<reference evidence="8 9" key="1">
    <citation type="submission" date="2014-01" db="EMBL/GenBank/DDBJ databases">
        <title>Genome sequencing of Thermotog hypogea.</title>
        <authorList>
            <person name="Zhang X."/>
            <person name="Alvare G."/>
            <person name="Fristensky B."/>
            <person name="Chen L."/>
            <person name="Suen T."/>
            <person name="Chen Q."/>
            <person name="Ma K."/>
        </authorList>
    </citation>
    <scope>NUCLEOTIDE SEQUENCE [LARGE SCALE GENOMIC DNA]</scope>
    <source>
        <strain evidence="8 9">DSM 11164</strain>
    </source>
</reference>
<evidence type="ECO:0000256" key="3">
    <source>
        <dbReference type="ARBA" id="ARBA00047645"/>
    </source>
</evidence>
<evidence type="ECO:0000259" key="7">
    <source>
        <dbReference type="PROSITE" id="PS51160"/>
    </source>
</evidence>
<dbReference type="PANTHER" id="PTHR47268:SF4">
    <property type="entry name" value="ACYLPHOSPHATASE"/>
    <property type="match status" value="1"/>
</dbReference>
<proteinExistence type="inferred from homology"/>